<keyword evidence="1" id="KW-0808">Transferase</keyword>
<dbReference type="AlphaFoldDB" id="A0A101RNP9"/>
<dbReference type="InterPro" id="IPR000182">
    <property type="entry name" value="GNAT_dom"/>
</dbReference>
<proteinExistence type="predicted"/>
<dbReference type="CDD" id="cd04301">
    <property type="entry name" value="NAT_SF"/>
    <property type="match status" value="1"/>
</dbReference>
<sequence length="202" mass="21778">MNLIAMADPGHPDPFGEARQLLALPHQPPLSHPGLNLCLLARDGRGAPVGALLAGVPRWVLEHPGIAHDIVLTGTMVEKIGMIHGVAVRPGHRGRGIGRALIAHAEQRFTRAGYDLMTLNHDGDHDRYYTHLGYTVTDMLVINLPVGLVAQTTDDTRMCAKPLNPRVKVTDVPGAPAPIITGVLPGTDIPKHAWFDGRTLHM</sequence>
<evidence type="ECO:0000259" key="3">
    <source>
        <dbReference type="PROSITE" id="PS51186"/>
    </source>
</evidence>
<dbReference type="Pfam" id="PF00583">
    <property type="entry name" value="Acetyltransf_1"/>
    <property type="match status" value="1"/>
</dbReference>
<organism evidence="4 5">
    <name type="scientific">Streptomyces canus</name>
    <dbReference type="NCBI Taxonomy" id="58343"/>
    <lineage>
        <taxon>Bacteria</taxon>
        <taxon>Bacillati</taxon>
        <taxon>Actinomycetota</taxon>
        <taxon>Actinomycetes</taxon>
        <taxon>Kitasatosporales</taxon>
        <taxon>Streptomycetaceae</taxon>
        <taxon>Streptomyces</taxon>
        <taxon>Streptomyces aurantiacus group</taxon>
    </lineage>
</organism>
<accession>A0A101RNP9</accession>
<feature type="domain" description="N-acetyltransferase" evidence="3">
    <location>
        <begin position="1"/>
        <end position="155"/>
    </location>
</feature>
<evidence type="ECO:0000313" key="5">
    <source>
        <dbReference type="Proteomes" id="UP000053669"/>
    </source>
</evidence>
<dbReference type="GO" id="GO:0016747">
    <property type="term" value="F:acyltransferase activity, transferring groups other than amino-acyl groups"/>
    <property type="evidence" value="ECO:0007669"/>
    <property type="project" value="InterPro"/>
</dbReference>
<dbReference type="PANTHER" id="PTHR43420:SF52">
    <property type="entry name" value="N-ACETYLTRANSFERASE YODP"/>
    <property type="match status" value="1"/>
</dbReference>
<dbReference type="PANTHER" id="PTHR43420">
    <property type="entry name" value="ACETYLTRANSFERASE"/>
    <property type="match status" value="1"/>
</dbReference>
<comment type="caution">
    <text evidence="4">The sequence shown here is derived from an EMBL/GenBank/DDBJ whole genome shotgun (WGS) entry which is preliminary data.</text>
</comment>
<gene>
    <name evidence="4" type="ORF">AQJ46_42155</name>
</gene>
<dbReference type="InterPro" id="IPR016181">
    <property type="entry name" value="Acyl_CoA_acyltransferase"/>
</dbReference>
<dbReference type="Gene3D" id="3.40.630.30">
    <property type="match status" value="1"/>
</dbReference>
<name>A0A101RNP9_9ACTN</name>
<reference evidence="4 5" key="1">
    <citation type="submission" date="2015-10" db="EMBL/GenBank/DDBJ databases">
        <title>Draft genome sequence of Streptomyces canus DSM 40017, type strain for the species Streptomyces canus.</title>
        <authorList>
            <person name="Ruckert C."/>
            <person name="Winkler A."/>
            <person name="Kalinowski J."/>
            <person name="Kampfer P."/>
            <person name="Glaeser S."/>
        </authorList>
    </citation>
    <scope>NUCLEOTIDE SEQUENCE [LARGE SCALE GENOMIC DNA]</scope>
    <source>
        <strain evidence="4 5">DSM 40017</strain>
    </source>
</reference>
<dbReference type="STRING" id="58343.AQJ46_42155"/>
<evidence type="ECO:0000313" key="4">
    <source>
        <dbReference type="EMBL" id="KUN58879.1"/>
    </source>
</evidence>
<dbReference type="PROSITE" id="PS51186">
    <property type="entry name" value="GNAT"/>
    <property type="match status" value="1"/>
</dbReference>
<protein>
    <recommendedName>
        <fullName evidence="3">N-acetyltransferase domain-containing protein</fullName>
    </recommendedName>
</protein>
<dbReference type="EMBL" id="LMWU01000055">
    <property type="protein sequence ID" value="KUN58879.1"/>
    <property type="molecule type" value="Genomic_DNA"/>
</dbReference>
<dbReference type="SUPFAM" id="SSF55729">
    <property type="entry name" value="Acyl-CoA N-acyltransferases (Nat)"/>
    <property type="match status" value="1"/>
</dbReference>
<evidence type="ECO:0000256" key="1">
    <source>
        <dbReference type="ARBA" id="ARBA00022679"/>
    </source>
</evidence>
<evidence type="ECO:0000256" key="2">
    <source>
        <dbReference type="ARBA" id="ARBA00023315"/>
    </source>
</evidence>
<dbReference type="Proteomes" id="UP000053669">
    <property type="component" value="Unassembled WGS sequence"/>
</dbReference>
<keyword evidence="2" id="KW-0012">Acyltransferase</keyword>
<dbReference type="InterPro" id="IPR050680">
    <property type="entry name" value="YpeA/RimI_acetyltransf"/>
</dbReference>